<dbReference type="Gene3D" id="3.10.10.10">
    <property type="entry name" value="HIV Type 1 Reverse Transcriptase, subunit A, domain 1"/>
    <property type="match status" value="1"/>
</dbReference>
<protein>
    <recommendedName>
        <fullName evidence="6">Mitochondrial protein</fullName>
    </recommendedName>
</protein>
<accession>A0A8T3ACV5</accession>
<organism evidence="4 5">
    <name type="scientific">Dendrobium nobile</name>
    <name type="common">Orchid</name>
    <dbReference type="NCBI Taxonomy" id="94219"/>
    <lineage>
        <taxon>Eukaryota</taxon>
        <taxon>Viridiplantae</taxon>
        <taxon>Streptophyta</taxon>
        <taxon>Embryophyta</taxon>
        <taxon>Tracheophyta</taxon>
        <taxon>Spermatophyta</taxon>
        <taxon>Magnoliopsida</taxon>
        <taxon>Liliopsida</taxon>
        <taxon>Asparagales</taxon>
        <taxon>Orchidaceae</taxon>
        <taxon>Epidendroideae</taxon>
        <taxon>Malaxideae</taxon>
        <taxon>Dendrobiinae</taxon>
        <taxon>Dendrobium</taxon>
    </lineage>
</organism>
<reference evidence="4" key="1">
    <citation type="journal article" date="2022" name="Front. Genet.">
        <title>Chromosome-Scale Assembly of the Dendrobium nobile Genome Provides Insights Into the Molecular Mechanism of the Biosynthesis of the Medicinal Active Ingredient of Dendrobium.</title>
        <authorList>
            <person name="Xu Q."/>
            <person name="Niu S.-C."/>
            <person name="Li K.-L."/>
            <person name="Zheng P.-J."/>
            <person name="Zhang X.-J."/>
            <person name="Jia Y."/>
            <person name="Liu Y."/>
            <person name="Niu Y.-X."/>
            <person name="Yu L.-H."/>
            <person name="Chen D.-F."/>
            <person name="Zhang G.-Q."/>
        </authorList>
    </citation>
    <scope>NUCLEOTIDE SEQUENCE</scope>
    <source>
        <tissue evidence="4">Leaf</tissue>
    </source>
</reference>
<gene>
    <name evidence="4" type="ORF">KFK09_024028</name>
</gene>
<evidence type="ECO:0008006" key="6">
    <source>
        <dbReference type="Google" id="ProtNLM"/>
    </source>
</evidence>
<evidence type="ECO:0000313" key="5">
    <source>
        <dbReference type="Proteomes" id="UP000829196"/>
    </source>
</evidence>
<dbReference type="Gene3D" id="3.30.70.270">
    <property type="match status" value="2"/>
</dbReference>
<dbReference type="InterPro" id="IPR050951">
    <property type="entry name" value="Retrovirus_Pol_polyprotein"/>
</dbReference>
<dbReference type="InterPro" id="IPR043128">
    <property type="entry name" value="Rev_trsase/Diguanyl_cyclase"/>
</dbReference>
<dbReference type="InterPro" id="IPR041577">
    <property type="entry name" value="RT_RNaseH_2"/>
</dbReference>
<evidence type="ECO:0000313" key="4">
    <source>
        <dbReference type="EMBL" id="KAI0493901.1"/>
    </source>
</evidence>
<dbReference type="PANTHER" id="PTHR37984">
    <property type="entry name" value="PROTEIN CBG26694"/>
    <property type="match status" value="1"/>
</dbReference>
<evidence type="ECO:0000259" key="3">
    <source>
        <dbReference type="Pfam" id="PF17919"/>
    </source>
</evidence>
<name>A0A8T3ACV5_DENNO</name>
<dbReference type="SMR" id="A0A8T3ACV5"/>
<proteinExistence type="predicted"/>
<feature type="domain" description="Reverse transcriptase" evidence="2">
    <location>
        <begin position="165"/>
        <end position="322"/>
    </location>
</feature>
<feature type="domain" description="Reverse transcriptase/retrotransposon-derived protein RNase H-like" evidence="3">
    <location>
        <begin position="386"/>
        <end position="470"/>
    </location>
</feature>
<dbReference type="PANTHER" id="PTHR37984:SF5">
    <property type="entry name" value="PROTEIN NYNRIN-LIKE"/>
    <property type="match status" value="1"/>
</dbReference>
<dbReference type="SUPFAM" id="SSF56672">
    <property type="entry name" value="DNA/RNA polymerases"/>
    <property type="match status" value="1"/>
</dbReference>
<dbReference type="Pfam" id="PF00078">
    <property type="entry name" value="RVT_1"/>
    <property type="match status" value="1"/>
</dbReference>
<keyword evidence="5" id="KW-1185">Reference proteome</keyword>
<dbReference type="OrthoDB" id="101614at2759"/>
<sequence length="471" mass="53825">MITYHLELPNVPTHPFCALDGLCLETLDDPDDLQVWDAPPELEEEIKSTVDELKEINLGTDDDPHPIFISALLSEGETKDLIQLLSEFRDCFAWTYDEMPGLPAEVAVHKLGVRHDVISVKQAPRRMCLEIEQQVVSEVKKLAEAGFIREEQYPSWVASIVPVRKKNGQIWICVDYRDLNKACPKDEFPLPIPELMVDIASSHAIFSFMDGSSGYNQIKMAQEDERNTAFRTPIGIFYYKVKPFGLKNARATYQRAMTHIFDHLIHSQVECYIDDLVVKSKVKEAHLYDLRVVFERLRRYDLKMNPLKCAFGVTSWKFLGFVVRHRGIEIDPAKIEAILNMSSPKSLTQLRSLQGRLAYIRRFISNLSGRCQPFSVLVKKDTKFIWDEKCQNAFDNIKQYLSNPPVLAAPISGKPLILYTAALDESLGALLAQVNDEGKENDLYYLSRRLLPTEIRYLSIEKHCLALIFAA</sequence>
<dbReference type="Proteomes" id="UP000829196">
    <property type="component" value="Unassembled WGS sequence"/>
</dbReference>
<dbReference type="FunFam" id="3.30.70.270:FF:000063">
    <property type="entry name" value="Zinc knuckle domaincontaining protein"/>
    <property type="match status" value="1"/>
</dbReference>
<dbReference type="InterPro" id="IPR043502">
    <property type="entry name" value="DNA/RNA_pol_sf"/>
</dbReference>
<dbReference type="CDD" id="cd01647">
    <property type="entry name" value="RT_LTR"/>
    <property type="match status" value="1"/>
</dbReference>
<dbReference type="InterPro" id="IPR000477">
    <property type="entry name" value="RT_dom"/>
</dbReference>
<dbReference type="AlphaFoldDB" id="A0A8T3ACV5"/>
<comment type="caution">
    <text evidence="4">The sequence shown here is derived from an EMBL/GenBank/DDBJ whole genome shotgun (WGS) entry which is preliminary data.</text>
</comment>
<evidence type="ECO:0000256" key="1">
    <source>
        <dbReference type="ARBA" id="ARBA00023268"/>
    </source>
</evidence>
<dbReference type="GO" id="GO:0003824">
    <property type="term" value="F:catalytic activity"/>
    <property type="evidence" value="ECO:0007669"/>
    <property type="project" value="UniProtKB-KW"/>
</dbReference>
<dbReference type="Pfam" id="PF17919">
    <property type="entry name" value="RT_RNaseH_2"/>
    <property type="match status" value="1"/>
</dbReference>
<evidence type="ECO:0000259" key="2">
    <source>
        <dbReference type="Pfam" id="PF00078"/>
    </source>
</evidence>
<keyword evidence="1" id="KW-0511">Multifunctional enzyme</keyword>
<dbReference type="EMBL" id="JAGYWB010000017">
    <property type="protein sequence ID" value="KAI0493901.1"/>
    <property type="molecule type" value="Genomic_DNA"/>
</dbReference>